<organism evidence="12 13">
    <name type="scientific">Albula glossodonta</name>
    <name type="common">roundjaw bonefish</name>
    <dbReference type="NCBI Taxonomy" id="121402"/>
    <lineage>
        <taxon>Eukaryota</taxon>
        <taxon>Metazoa</taxon>
        <taxon>Chordata</taxon>
        <taxon>Craniata</taxon>
        <taxon>Vertebrata</taxon>
        <taxon>Euteleostomi</taxon>
        <taxon>Actinopterygii</taxon>
        <taxon>Neopterygii</taxon>
        <taxon>Teleostei</taxon>
        <taxon>Albuliformes</taxon>
        <taxon>Albulidae</taxon>
        <taxon>Albula</taxon>
    </lineage>
</organism>
<feature type="domain" description="C2H2-type" evidence="11">
    <location>
        <begin position="244"/>
        <end position="271"/>
    </location>
</feature>
<dbReference type="OrthoDB" id="6077919at2759"/>
<dbReference type="PROSITE" id="PS50157">
    <property type="entry name" value="ZINC_FINGER_C2H2_2"/>
    <property type="match status" value="15"/>
</dbReference>
<feature type="region of interest" description="Disordered" evidence="10">
    <location>
        <begin position="207"/>
        <end position="238"/>
    </location>
</feature>
<dbReference type="PROSITE" id="PS00028">
    <property type="entry name" value="ZINC_FINGER_C2H2_1"/>
    <property type="match status" value="13"/>
</dbReference>
<dbReference type="Gene3D" id="3.30.160.60">
    <property type="entry name" value="Classic Zinc Finger"/>
    <property type="match status" value="10"/>
</dbReference>
<evidence type="ECO:0000313" key="13">
    <source>
        <dbReference type="Proteomes" id="UP000824540"/>
    </source>
</evidence>
<dbReference type="PANTHER" id="PTHR47772">
    <property type="entry name" value="ZINC FINGER PROTEIN 200"/>
    <property type="match status" value="1"/>
</dbReference>
<feature type="non-terminal residue" evidence="12">
    <location>
        <position position="682"/>
    </location>
</feature>
<feature type="domain" description="C2H2-type" evidence="11">
    <location>
        <begin position="482"/>
        <end position="509"/>
    </location>
</feature>
<dbReference type="FunFam" id="3.30.160.60:FF:000038">
    <property type="entry name" value="Zinc finger protein 624"/>
    <property type="match status" value="1"/>
</dbReference>
<feature type="domain" description="C2H2-type" evidence="11">
    <location>
        <begin position="272"/>
        <end position="299"/>
    </location>
</feature>
<reference evidence="12" key="1">
    <citation type="thesis" date="2021" institute="BYU ScholarsArchive" country="Provo, UT, USA">
        <title>Applications of and Algorithms for Genome Assembly and Genomic Analyses with an Emphasis on Marine Teleosts.</title>
        <authorList>
            <person name="Pickett B.D."/>
        </authorList>
    </citation>
    <scope>NUCLEOTIDE SEQUENCE</scope>
    <source>
        <strain evidence="12">HI-2016</strain>
    </source>
</reference>
<feature type="compositionally biased region" description="Polar residues" evidence="10">
    <location>
        <begin position="659"/>
        <end position="674"/>
    </location>
</feature>
<feature type="domain" description="C2H2-type" evidence="11">
    <location>
        <begin position="302"/>
        <end position="329"/>
    </location>
</feature>
<dbReference type="EMBL" id="JAFBMS010000144">
    <property type="protein sequence ID" value="KAG9334579.1"/>
    <property type="molecule type" value="Genomic_DNA"/>
</dbReference>
<evidence type="ECO:0000256" key="1">
    <source>
        <dbReference type="ARBA" id="ARBA00004123"/>
    </source>
</evidence>
<dbReference type="AlphaFoldDB" id="A0A8T2N276"/>
<dbReference type="InterPro" id="IPR013087">
    <property type="entry name" value="Znf_C2H2_type"/>
</dbReference>
<gene>
    <name evidence="12" type="ORF">JZ751_007400</name>
</gene>
<evidence type="ECO:0000313" key="12">
    <source>
        <dbReference type="EMBL" id="KAG9334579.1"/>
    </source>
</evidence>
<dbReference type="SMART" id="SM00355">
    <property type="entry name" value="ZnF_C2H2"/>
    <property type="match status" value="15"/>
</dbReference>
<keyword evidence="8" id="KW-0539">Nucleus</keyword>
<dbReference type="InterPro" id="IPR050636">
    <property type="entry name" value="C2H2-ZF_domain-containing"/>
</dbReference>
<name>A0A8T2N276_9TELE</name>
<dbReference type="PANTHER" id="PTHR47772:SF13">
    <property type="entry name" value="GASTRULA ZINC FINGER PROTEIN XLCGF49.1-LIKE-RELATED"/>
    <property type="match status" value="1"/>
</dbReference>
<comment type="subcellular location">
    <subcellularLocation>
        <location evidence="1">Nucleus</location>
    </subcellularLocation>
</comment>
<feature type="domain" description="C2H2-type" evidence="11">
    <location>
        <begin position="187"/>
        <end position="214"/>
    </location>
</feature>
<feature type="domain" description="C2H2-type" evidence="11">
    <location>
        <begin position="132"/>
        <end position="159"/>
    </location>
</feature>
<keyword evidence="2" id="KW-0479">Metal-binding</keyword>
<feature type="domain" description="C2H2-type" evidence="11">
    <location>
        <begin position="35"/>
        <end position="62"/>
    </location>
</feature>
<keyword evidence="7" id="KW-0804">Transcription</keyword>
<dbReference type="Proteomes" id="UP000824540">
    <property type="component" value="Unassembled WGS sequence"/>
</dbReference>
<evidence type="ECO:0000256" key="5">
    <source>
        <dbReference type="ARBA" id="ARBA00022833"/>
    </source>
</evidence>
<comment type="caution">
    <text evidence="12">The sequence shown here is derived from an EMBL/GenBank/DDBJ whole genome shotgun (WGS) entry which is preliminary data.</text>
</comment>
<dbReference type="FunFam" id="3.30.160.60:FF:000100">
    <property type="entry name" value="Zinc finger 45-like"/>
    <property type="match status" value="2"/>
</dbReference>
<keyword evidence="3" id="KW-0677">Repeat</keyword>
<accession>A0A8T2N276</accession>
<evidence type="ECO:0000256" key="2">
    <source>
        <dbReference type="ARBA" id="ARBA00022723"/>
    </source>
</evidence>
<dbReference type="GO" id="GO:0005634">
    <property type="term" value="C:nucleus"/>
    <property type="evidence" value="ECO:0007669"/>
    <property type="project" value="UniProtKB-SubCell"/>
</dbReference>
<keyword evidence="13" id="KW-1185">Reference proteome</keyword>
<dbReference type="Pfam" id="PF13912">
    <property type="entry name" value="zf-C2H2_6"/>
    <property type="match status" value="2"/>
</dbReference>
<feature type="domain" description="C2H2-type" evidence="11">
    <location>
        <begin position="160"/>
        <end position="187"/>
    </location>
</feature>
<protein>
    <recommendedName>
        <fullName evidence="11">C2H2-type domain-containing protein</fullName>
    </recommendedName>
</protein>
<feature type="domain" description="C2H2-type" evidence="11">
    <location>
        <begin position="588"/>
        <end position="615"/>
    </location>
</feature>
<dbReference type="InterPro" id="IPR036236">
    <property type="entry name" value="Znf_C2H2_sf"/>
</dbReference>
<evidence type="ECO:0000256" key="9">
    <source>
        <dbReference type="PROSITE-ProRule" id="PRU00042"/>
    </source>
</evidence>
<keyword evidence="4 9" id="KW-0863">Zinc-finger</keyword>
<proteinExistence type="predicted"/>
<dbReference type="FunFam" id="3.30.160.60:FF:000939">
    <property type="entry name" value="zinc finger protein 8 isoform X1"/>
    <property type="match status" value="1"/>
</dbReference>
<feature type="compositionally biased region" description="Low complexity" evidence="10">
    <location>
        <begin position="222"/>
        <end position="236"/>
    </location>
</feature>
<evidence type="ECO:0000256" key="7">
    <source>
        <dbReference type="ARBA" id="ARBA00023163"/>
    </source>
</evidence>
<sequence>MKADSSNENGIDKPCRETSKLLIRIQKHYSDKRKYACAYCPRRFRNHDQMVVHTRLHTGEKPFGCANCGERFIRRDYLKRHLLKCKVGRQIEERVLCDRCGELFFRDQLRSHQKNCVLSNLQQHQRSHKSEFQCQTCGRGFVSLFALRKHKHTHGKNRPHRCPKCQLSFTGPTQLAEHMATHRDENFPCDLCDRTFTCKLSRAEHRKSHTEQEDSLPPLLPPQNLSASSSPPSSASTKADQLKYRCGICCQRFRDPEQLSEHGCLAARERPYSCPDCNQHFLCGSHLKKHQLSHPLSRSFLYQCNRCHMCFHYRHHFLNHLKRHGIEEAGDGTEDLSSGITADTTEASSENIYKCPICPCSFPHALELAGHLSVHAESSYKCKVCSETFKSKISLMEHEQLHLTGSTQYECTECGDSFLGSEAFRQHHCARQQHTAKDKAPSLPSSPSSSHLRAVLPSAHQGSAAARNADEEEDVDVGEDFYNCLVCNKRFSSQQSLDEHQRLHDDYRPFKCLVCGKCFAQKRYLKKHQYIHQRAFRCNICTLSFDNLKAYHTHREQHNLKAQRHSVPTPDVSPHVQNTTVEDIGGDYRCDMCYKSFSQLSSLRRHQETHVGQVVYECTECDKAFAFFHLLEEHQRSHASSASPSPSSPPTDDPLSSSVTEPPTLNLQGANTSFPTPPVVEY</sequence>
<dbReference type="GO" id="GO:0008270">
    <property type="term" value="F:zinc ion binding"/>
    <property type="evidence" value="ECO:0007669"/>
    <property type="project" value="UniProtKB-KW"/>
</dbReference>
<dbReference type="SUPFAM" id="SSF57667">
    <property type="entry name" value="beta-beta-alpha zinc fingers"/>
    <property type="match status" value="8"/>
</dbReference>
<feature type="domain" description="C2H2-type" evidence="11">
    <location>
        <begin position="63"/>
        <end position="91"/>
    </location>
</feature>
<feature type="domain" description="C2H2-type" evidence="11">
    <location>
        <begin position="380"/>
        <end position="402"/>
    </location>
</feature>
<keyword evidence="5" id="KW-0862">Zinc</keyword>
<feature type="domain" description="C2H2-type" evidence="11">
    <location>
        <begin position="616"/>
        <end position="643"/>
    </location>
</feature>
<keyword evidence="6" id="KW-0805">Transcription regulation</keyword>
<evidence type="ECO:0000256" key="6">
    <source>
        <dbReference type="ARBA" id="ARBA00023015"/>
    </source>
</evidence>
<feature type="region of interest" description="Disordered" evidence="10">
    <location>
        <begin position="637"/>
        <end position="682"/>
    </location>
</feature>
<dbReference type="Pfam" id="PF00096">
    <property type="entry name" value="zf-C2H2"/>
    <property type="match status" value="8"/>
</dbReference>
<feature type="domain" description="C2H2-type" evidence="11">
    <location>
        <begin position="353"/>
        <end position="380"/>
    </location>
</feature>
<evidence type="ECO:0000256" key="3">
    <source>
        <dbReference type="ARBA" id="ARBA00022737"/>
    </source>
</evidence>
<evidence type="ECO:0000256" key="8">
    <source>
        <dbReference type="ARBA" id="ARBA00023242"/>
    </source>
</evidence>
<feature type="domain" description="C2H2-type" evidence="11">
    <location>
        <begin position="510"/>
        <end position="532"/>
    </location>
</feature>
<feature type="domain" description="C2H2-type" evidence="11">
    <location>
        <begin position="409"/>
        <end position="439"/>
    </location>
</feature>
<evidence type="ECO:0000256" key="10">
    <source>
        <dbReference type="SAM" id="MobiDB-lite"/>
    </source>
</evidence>
<evidence type="ECO:0000256" key="4">
    <source>
        <dbReference type="ARBA" id="ARBA00022771"/>
    </source>
</evidence>
<evidence type="ECO:0000259" key="11">
    <source>
        <dbReference type="PROSITE" id="PS50157"/>
    </source>
</evidence>